<dbReference type="EMBL" id="JANPWB010000001">
    <property type="protein sequence ID" value="KAJ1217270.1"/>
    <property type="molecule type" value="Genomic_DNA"/>
</dbReference>
<dbReference type="Proteomes" id="UP001066276">
    <property type="component" value="Chromosome 1_1"/>
</dbReference>
<keyword evidence="1" id="KW-1133">Transmembrane helix</keyword>
<keyword evidence="1" id="KW-0472">Membrane</keyword>
<organism evidence="2 3">
    <name type="scientific">Pleurodeles waltl</name>
    <name type="common">Iberian ribbed newt</name>
    <dbReference type="NCBI Taxonomy" id="8319"/>
    <lineage>
        <taxon>Eukaryota</taxon>
        <taxon>Metazoa</taxon>
        <taxon>Chordata</taxon>
        <taxon>Craniata</taxon>
        <taxon>Vertebrata</taxon>
        <taxon>Euteleostomi</taxon>
        <taxon>Amphibia</taxon>
        <taxon>Batrachia</taxon>
        <taxon>Caudata</taxon>
        <taxon>Salamandroidea</taxon>
        <taxon>Salamandridae</taxon>
        <taxon>Pleurodelinae</taxon>
        <taxon>Pleurodeles</taxon>
    </lineage>
</organism>
<dbReference type="AlphaFoldDB" id="A0AAV7WWY2"/>
<evidence type="ECO:0000313" key="3">
    <source>
        <dbReference type="Proteomes" id="UP001066276"/>
    </source>
</evidence>
<evidence type="ECO:0000256" key="1">
    <source>
        <dbReference type="SAM" id="Phobius"/>
    </source>
</evidence>
<keyword evidence="3" id="KW-1185">Reference proteome</keyword>
<name>A0AAV7WWY2_PLEWA</name>
<accession>A0AAV7WWY2</accession>
<proteinExistence type="predicted"/>
<reference evidence="2" key="1">
    <citation type="journal article" date="2022" name="bioRxiv">
        <title>Sequencing and chromosome-scale assembly of the giantPleurodeles waltlgenome.</title>
        <authorList>
            <person name="Brown T."/>
            <person name="Elewa A."/>
            <person name="Iarovenko S."/>
            <person name="Subramanian E."/>
            <person name="Araus A.J."/>
            <person name="Petzold A."/>
            <person name="Susuki M."/>
            <person name="Suzuki K.-i.T."/>
            <person name="Hayashi T."/>
            <person name="Toyoda A."/>
            <person name="Oliveira C."/>
            <person name="Osipova E."/>
            <person name="Leigh N.D."/>
            <person name="Simon A."/>
            <person name="Yun M.H."/>
        </authorList>
    </citation>
    <scope>NUCLEOTIDE SEQUENCE</scope>
    <source>
        <strain evidence="2">20211129_DDA</strain>
        <tissue evidence="2">Liver</tissue>
    </source>
</reference>
<sequence length="146" mass="16014">MVRLCAGYPSVAAVSLPTDFEADSSRSCTLVARVNLHARASCCVTALRLKCFLATGTLLRLKCFLATVTLRPRARAFDFSLVKFSCVMGEDVLGSYVESSVRVFHAFWNSCTRLDIRERGRRAVGTVSVVVVLCKLSCIFIGINLL</sequence>
<keyword evidence="1" id="KW-0812">Transmembrane</keyword>
<evidence type="ECO:0000313" key="2">
    <source>
        <dbReference type="EMBL" id="KAJ1217270.1"/>
    </source>
</evidence>
<gene>
    <name evidence="2" type="ORF">NDU88_004865</name>
</gene>
<comment type="caution">
    <text evidence="2">The sequence shown here is derived from an EMBL/GenBank/DDBJ whole genome shotgun (WGS) entry which is preliminary data.</text>
</comment>
<protein>
    <submittedName>
        <fullName evidence="2">Uncharacterized protein</fullName>
    </submittedName>
</protein>
<feature type="transmembrane region" description="Helical" evidence="1">
    <location>
        <begin position="123"/>
        <end position="143"/>
    </location>
</feature>